<organism evidence="2 4">
    <name type="scientific">Eubacterium ventriosum</name>
    <dbReference type="NCBI Taxonomy" id="39496"/>
    <lineage>
        <taxon>Bacteria</taxon>
        <taxon>Bacillati</taxon>
        <taxon>Bacillota</taxon>
        <taxon>Clostridia</taxon>
        <taxon>Eubacteriales</taxon>
        <taxon>Eubacteriaceae</taxon>
        <taxon>Eubacterium</taxon>
    </lineage>
</organism>
<keyword evidence="4" id="KW-1185">Reference proteome</keyword>
<reference evidence="4 5" key="1">
    <citation type="submission" date="2018-08" db="EMBL/GenBank/DDBJ databases">
        <title>A genome reference for cultivated species of the human gut microbiota.</title>
        <authorList>
            <person name="Zou Y."/>
            <person name="Xue W."/>
            <person name="Luo G."/>
        </authorList>
    </citation>
    <scope>NUCLEOTIDE SEQUENCE [LARGE SCALE GENOMIC DNA]</scope>
    <source>
        <strain evidence="3 5">AM23-22</strain>
        <strain evidence="2 4">AM44-11BH</strain>
    </source>
</reference>
<gene>
    <name evidence="3" type="ORF">DW652_11140</name>
    <name evidence="2" type="ORF">DW944_03995</name>
</gene>
<dbReference type="InterPro" id="IPR001387">
    <property type="entry name" value="Cro/C1-type_HTH"/>
</dbReference>
<evidence type="ECO:0000259" key="1">
    <source>
        <dbReference type="Pfam" id="PF13443"/>
    </source>
</evidence>
<evidence type="ECO:0000313" key="3">
    <source>
        <dbReference type="EMBL" id="RHF86888.1"/>
    </source>
</evidence>
<proteinExistence type="predicted"/>
<evidence type="ECO:0000313" key="4">
    <source>
        <dbReference type="Proteomes" id="UP000284779"/>
    </source>
</evidence>
<dbReference type="Pfam" id="PF13443">
    <property type="entry name" value="HTH_26"/>
    <property type="match status" value="1"/>
</dbReference>
<comment type="caution">
    <text evidence="2">The sequence shown here is derived from an EMBL/GenBank/DDBJ whole genome shotgun (WGS) entry which is preliminary data.</text>
</comment>
<name>A0A413RAN3_9FIRM</name>
<dbReference type="EMBL" id="QRHR01000016">
    <property type="protein sequence ID" value="RHF86888.1"/>
    <property type="molecule type" value="Genomic_DNA"/>
</dbReference>
<dbReference type="RefSeq" id="WP_117901175.1">
    <property type="nucleotide sequence ID" value="NZ_CATWJF010000040.1"/>
</dbReference>
<accession>A0A413RAN3</accession>
<dbReference type="AlphaFoldDB" id="A0A413RAN3"/>
<evidence type="ECO:0000313" key="5">
    <source>
        <dbReference type="Proteomes" id="UP000286186"/>
    </source>
</evidence>
<protein>
    <recommendedName>
        <fullName evidence="1">HTH cro/C1-type domain-containing protein</fullName>
    </recommendedName>
</protein>
<dbReference type="EMBL" id="QSFD01000003">
    <property type="protein sequence ID" value="RHA19512.1"/>
    <property type="molecule type" value="Genomic_DNA"/>
</dbReference>
<evidence type="ECO:0000313" key="2">
    <source>
        <dbReference type="EMBL" id="RHA19512.1"/>
    </source>
</evidence>
<dbReference type="Proteomes" id="UP000284779">
    <property type="component" value="Unassembled WGS sequence"/>
</dbReference>
<dbReference type="Proteomes" id="UP000286186">
    <property type="component" value="Unassembled WGS sequence"/>
</dbReference>
<sequence length="63" mass="7319">MKNNNSVSKALIKYIKEKEISISQISKDTGIWEKKLTDENVTFTASEFLELCSYLHLKPEDLR</sequence>
<feature type="domain" description="HTH cro/C1-type" evidence="1">
    <location>
        <begin position="11"/>
        <end position="62"/>
    </location>
</feature>